<dbReference type="AlphaFoldDB" id="A0A8S9IV47"/>
<feature type="compositionally biased region" description="Basic and acidic residues" evidence="1">
    <location>
        <begin position="59"/>
        <end position="82"/>
    </location>
</feature>
<feature type="region of interest" description="Disordered" evidence="1">
    <location>
        <begin position="50"/>
        <end position="82"/>
    </location>
</feature>
<organism evidence="2">
    <name type="scientific">Brassica cretica</name>
    <name type="common">Mustard</name>
    <dbReference type="NCBI Taxonomy" id="69181"/>
    <lineage>
        <taxon>Eukaryota</taxon>
        <taxon>Viridiplantae</taxon>
        <taxon>Streptophyta</taxon>
        <taxon>Embryophyta</taxon>
        <taxon>Tracheophyta</taxon>
        <taxon>Spermatophyta</taxon>
        <taxon>Magnoliopsida</taxon>
        <taxon>eudicotyledons</taxon>
        <taxon>Gunneridae</taxon>
        <taxon>Pentapetalae</taxon>
        <taxon>rosids</taxon>
        <taxon>malvids</taxon>
        <taxon>Brassicales</taxon>
        <taxon>Brassicaceae</taxon>
        <taxon>Brassiceae</taxon>
        <taxon>Brassica</taxon>
    </lineage>
</organism>
<sequence>MFYGVCGEHERNKEALQMKLDGVYYPLNDSISWLTTCMEEMKQNIARIQNATDAARPPSIDRRQPQSIDSRHSPSIDRHHHTSIDHRFAASIDINPPRTHTMKSQPDFHTREEIDQLLEGIYRALENTEERLDGRCDDIYFPMDLTISALTSKVEAIQGELVEIQSYIARRLEASISIDRHNNKSIDTNHPTSIDSDTNRGRLVPKTTSDTSNTPYHEKEITADFNAALTKNQFNLESLGQRLQRIENTTAAMKDKLRRGDEAMRDFTVQLVTACPVGMLLKGEVLGSRLTNNLIMELERTHNGGVGVGALQCCEPGAHGTELKGETSLITIRGALKYLPILPPTELNFHRLRDRPAHSLSPQIPLSQVSHTPSLRPLKEPMQPVSAAASGSMNVSSDRRSALERLAPAKDRLFALERLSPAGSYNGSQERCSALACIYLPSDREPLPQLERLSPAGTFEIRYFEETMPDVPFADGMGASGLKVPTNGFSPIRSLIEDIIHVSLCLGSIPAELNQEDLPAAGPLIH</sequence>
<proteinExistence type="predicted"/>
<dbReference type="EMBL" id="QGKY02001015">
    <property type="protein sequence ID" value="KAF2573759.1"/>
    <property type="molecule type" value="Genomic_DNA"/>
</dbReference>
<name>A0A8S9IV47_BRACR</name>
<gene>
    <name evidence="2" type="ORF">F2Q70_00004014</name>
</gene>
<feature type="region of interest" description="Disordered" evidence="1">
    <location>
        <begin position="183"/>
        <end position="215"/>
    </location>
</feature>
<evidence type="ECO:0000313" key="2">
    <source>
        <dbReference type="EMBL" id="KAF2573759.1"/>
    </source>
</evidence>
<comment type="caution">
    <text evidence="2">The sequence shown here is derived from an EMBL/GenBank/DDBJ whole genome shotgun (WGS) entry which is preliminary data.</text>
</comment>
<accession>A0A8S9IV47</accession>
<evidence type="ECO:0000256" key="1">
    <source>
        <dbReference type="SAM" id="MobiDB-lite"/>
    </source>
</evidence>
<protein>
    <submittedName>
        <fullName evidence="2">Uncharacterized protein</fullName>
    </submittedName>
</protein>
<feature type="compositionally biased region" description="Polar residues" evidence="1">
    <location>
        <begin position="185"/>
        <end position="196"/>
    </location>
</feature>
<reference evidence="2" key="1">
    <citation type="submission" date="2019-12" db="EMBL/GenBank/DDBJ databases">
        <title>Genome sequencing and annotation of Brassica cretica.</title>
        <authorList>
            <person name="Studholme D.J."/>
            <person name="Sarris P.F."/>
        </authorList>
    </citation>
    <scope>NUCLEOTIDE SEQUENCE</scope>
    <source>
        <strain evidence="2">PFS-102/07</strain>
        <tissue evidence="2">Leaf</tissue>
    </source>
</reference>
<feature type="compositionally biased region" description="Polar residues" evidence="1">
    <location>
        <begin position="206"/>
        <end position="215"/>
    </location>
</feature>